<dbReference type="GO" id="GO:0016042">
    <property type="term" value="P:lipid catabolic process"/>
    <property type="evidence" value="ECO:0007669"/>
    <property type="project" value="UniProtKB-UniRule"/>
</dbReference>
<reference evidence="3 4" key="2">
    <citation type="journal article" date="2017" name="Genome Biol.">
        <title>New reference genome sequences of hot pepper reveal the massive evolution of plant disease-resistance genes by retroduplication.</title>
        <authorList>
            <person name="Kim S."/>
            <person name="Park J."/>
            <person name="Yeom S.I."/>
            <person name="Kim Y.M."/>
            <person name="Seo E."/>
            <person name="Kim K.T."/>
            <person name="Kim M.S."/>
            <person name="Lee J.M."/>
            <person name="Cheong K."/>
            <person name="Shin H.S."/>
            <person name="Kim S.B."/>
            <person name="Han K."/>
            <person name="Lee J."/>
            <person name="Park M."/>
            <person name="Lee H.A."/>
            <person name="Lee H.Y."/>
            <person name="Lee Y."/>
            <person name="Oh S."/>
            <person name="Lee J.H."/>
            <person name="Choi E."/>
            <person name="Choi E."/>
            <person name="Lee S.E."/>
            <person name="Jeon J."/>
            <person name="Kim H."/>
            <person name="Choi G."/>
            <person name="Song H."/>
            <person name="Lee J."/>
            <person name="Lee S.C."/>
            <person name="Kwon J.K."/>
            <person name="Lee H.Y."/>
            <person name="Koo N."/>
            <person name="Hong Y."/>
            <person name="Kim R.W."/>
            <person name="Kang W.H."/>
            <person name="Huh J.H."/>
            <person name="Kang B.C."/>
            <person name="Yang T.J."/>
            <person name="Lee Y.H."/>
            <person name="Bennetzen J.L."/>
            <person name="Choi D."/>
        </authorList>
    </citation>
    <scope>NUCLEOTIDE SEQUENCE [LARGE SCALE GENOMIC DNA]</scope>
    <source>
        <strain evidence="4">cv. CM334</strain>
    </source>
</reference>
<dbReference type="Gramene" id="PHT66199">
    <property type="protein sequence ID" value="PHT66199"/>
    <property type="gene ID" value="T459_30624"/>
</dbReference>
<keyword evidence="2" id="KW-0443">Lipid metabolism</keyword>
<evidence type="ECO:0000313" key="3">
    <source>
        <dbReference type="EMBL" id="PHT66199.1"/>
    </source>
</evidence>
<sequence length="134" mass="15440">MENLFARAGLNLLKYKVTKYIYATSSMPLLDTFILKSWSREAWNKESNFRGYIIVATNKGKVTLGRRDIVVSRRGTIQTLEWVDELQFLLIPGPKIFGDRGLLPLFQPLVYHGFYGIYTSEDPRSKFNQASARD</sequence>
<keyword evidence="1 2" id="KW-0378">Hydrolase</keyword>
<dbReference type="GO" id="GO:0008970">
    <property type="term" value="F:phospholipase A1 activity"/>
    <property type="evidence" value="ECO:0007669"/>
    <property type="project" value="UniProtKB-UniRule"/>
</dbReference>
<evidence type="ECO:0000313" key="4">
    <source>
        <dbReference type="Proteomes" id="UP000222542"/>
    </source>
</evidence>
<comment type="similarity">
    <text evidence="2">Belongs to the AB hydrolase superfamily. Lipase family.</text>
</comment>
<dbReference type="Gene3D" id="3.40.50.1820">
    <property type="entry name" value="alpha/beta hydrolase"/>
    <property type="match status" value="1"/>
</dbReference>
<dbReference type="Proteomes" id="UP000222542">
    <property type="component" value="Unassembled WGS sequence"/>
</dbReference>
<dbReference type="OMA" id="WVDELQF"/>
<keyword evidence="4" id="KW-1185">Reference proteome</keyword>
<dbReference type="STRING" id="4072.A0A2G2Y944"/>
<dbReference type="AlphaFoldDB" id="A0A2G2Y944"/>
<dbReference type="PANTHER" id="PTHR31828:SF36">
    <property type="entry name" value="PHOSPHOLIPASE A1"/>
    <property type="match status" value="1"/>
</dbReference>
<evidence type="ECO:0000256" key="2">
    <source>
        <dbReference type="RuleBase" id="RU367093"/>
    </source>
</evidence>
<dbReference type="PANTHER" id="PTHR31828">
    <property type="entry name" value="PHOSPHOLIPASE A1-IIGAMMA"/>
    <property type="match status" value="1"/>
</dbReference>
<gene>
    <name evidence="3" type="ORF">T459_30624</name>
</gene>
<dbReference type="SMR" id="A0A2G2Y944"/>
<proteinExistence type="inferred from homology"/>
<accession>A0A2G2Y944</accession>
<evidence type="ECO:0000256" key="1">
    <source>
        <dbReference type="ARBA" id="ARBA00022801"/>
    </source>
</evidence>
<comment type="function">
    <text evidence="2">Acylhydrolase that catalyzes the hydrolysis of phospholipids at the sn-1 position.</text>
</comment>
<dbReference type="EMBL" id="AYRZ02000012">
    <property type="protein sequence ID" value="PHT66199.1"/>
    <property type="molecule type" value="Genomic_DNA"/>
</dbReference>
<dbReference type="EC" id="3.1.1.-" evidence="2"/>
<comment type="caution">
    <text evidence="3">The sequence shown here is derived from an EMBL/GenBank/DDBJ whole genome shotgun (WGS) entry which is preliminary data.</text>
</comment>
<dbReference type="InterPro" id="IPR029058">
    <property type="entry name" value="AB_hydrolase_fold"/>
</dbReference>
<keyword evidence="2" id="KW-0442">Lipid degradation</keyword>
<dbReference type="InterPro" id="IPR033556">
    <property type="entry name" value="PLA"/>
</dbReference>
<reference evidence="3 4" key="1">
    <citation type="journal article" date="2014" name="Nat. Genet.">
        <title>Genome sequence of the hot pepper provides insights into the evolution of pungency in Capsicum species.</title>
        <authorList>
            <person name="Kim S."/>
            <person name="Park M."/>
            <person name="Yeom S.I."/>
            <person name="Kim Y.M."/>
            <person name="Lee J.M."/>
            <person name="Lee H.A."/>
            <person name="Seo E."/>
            <person name="Choi J."/>
            <person name="Cheong K."/>
            <person name="Kim K.T."/>
            <person name="Jung K."/>
            <person name="Lee G.W."/>
            <person name="Oh S.K."/>
            <person name="Bae C."/>
            <person name="Kim S.B."/>
            <person name="Lee H.Y."/>
            <person name="Kim S.Y."/>
            <person name="Kim M.S."/>
            <person name="Kang B.C."/>
            <person name="Jo Y.D."/>
            <person name="Yang H.B."/>
            <person name="Jeong H.J."/>
            <person name="Kang W.H."/>
            <person name="Kwon J.K."/>
            <person name="Shin C."/>
            <person name="Lim J.Y."/>
            <person name="Park J.H."/>
            <person name="Huh J.H."/>
            <person name="Kim J.S."/>
            <person name="Kim B.D."/>
            <person name="Cohen O."/>
            <person name="Paran I."/>
            <person name="Suh M.C."/>
            <person name="Lee S.B."/>
            <person name="Kim Y.K."/>
            <person name="Shin Y."/>
            <person name="Noh S.J."/>
            <person name="Park J."/>
            <person name="Seo Y.S."/>
            <person name="Kwon S.Y."/>
            <person name="Kim H.A."/>
            <person name="Park J.M."/>
            <person name="Kim H.J."/>
            <person name="Choi S.B."/>
            <person name="Bosland P.W."/>
            <person name="Reeves G."/>
            <person name="Jo S.H."/>
            <person name="Lee B.W."/>
            <person name="Cho H.T."/>
            <person name="Choi H.S."/>
            <person name="Lee M.S."/>
            <person name="Yu Y."/>
            <person name="Do Choi Y."/>
            <person name="Park B.S."/>
            <person name="van Deynze A."/>
            <person name="Ashrafi H."/>
            <person name="Hill T."/>
            <person name="Kim W.T."/>
            <person name="Pai H.S."/>
            <person name="Ahn H.K."/>
            <person name="Yeam I."/>
            <person name="Giovannoni J.J."/>
            <person name="Rose J.K."/>
            <person name="Sorensen I."/>
            <person name="Lee S.J."/>
            <person name="Kim R.W."/>
            <person name="Choi I.Y."/>
            <person name="Choi B.S."/>
            <person name="Lim J.S."/>
            <person name="Lee Y.H."/>
            <person name="Choi D."/>
        </authorList>
    </citation>
    <scope>NUCLEOTIDE SEQUENCE [LARGE SCALE GENOMIC DNA]</scope>
    <source>
        <strain evidence="4">cv. CM334</strain>
    </source>
</reference>
<name>A0A2G2Y944_CAPAN</name>
<organism evidence="3 4">
    <name type="scientific">Capsicum annuum</name>
    <name type="common">Capsicum pepper</name>
    <dbReference type="NCBI Taxonomy" id="4072"/>
    <lineage>
        <taxon>Eukaryota</taxon>
        <taxon>Viridiplantae</taxon>
        <taxon>Streptophyta</taxon>
        <taxon>Embryophyta</taxon>
        <taxon>Tracheophyta</taxon>
        <taxon>Spermatophyta</taxon>
        <taxon>Magnoliopsida</taxon>
        <taxon>eudicotyledons</taxon>
        <taxon>Gunneridae</taxon>
        <taxon>Pentapetalae</taxon>
        <taxon>asterids</taxon>
        <taxon>lamiids</taxon>
        <taxon>Solanales</taxon>
        <taxon>Solanaceae</taxon>
        <taxon>Solanoideae</taxon>
        <taxon>Capsiceae</taxon>
        <taxon>Capsicum</taxon>
    </lineage>
</organism>
<protein>
    <recommendedName>
        <fullName evidence="2">Phospholipase A1</fullName>
        <ecNumber evidence="2">3.1.1.-</ecNumber>
    </recommendedName>
</protein>